<organism evidence="8 9">
    <name type="scientific">Rhizobium etli 8C-3</name>
    <dbReference type="NCBI Taxonomy" id="538025"/>
    <lineage>
        <taxon>Bacteria</taxon>
        <taxon>Pseudomonadati</taxon>
        <taxon>Pseudomonadota</taxon>
        <taxon>Alphaproteobacteria</taxon>
        <taxon>Hyphomicrobiales</taxon>
        <taxon>Rhizobiaceae</taxon>
        <taxon>Rhizobium/Agrobacterium group</taxon>
        <taxon>Rhizobium</taxon>
    </lineage>
</organism>
<dbReference type="PANTHER" id="PTHR43133:SF62">
    <property type="entry name" value="RNA POLYMERASE SIGMA FACTOR SIGZ"/>
    <property type="match status" value="1"/>
</dbReference>
<feature type="region of interest" description="Disordered" evidence="5">
    <location>
        <begin position="98"/>
        <end position="119"/>
    </location>
</feature>
<dbReference type="Pfam" id="PF04542">
    <property type="entry name" value="Sigma70_r2"/>
    <property type="match status" value="1"/>
</dbReference>
<dbReference type="GO" id="GO:0016987">
    <property type="term" value="F:sigma factor activity"/>
    <property type="evidence" value="ECO:0007669"/>
    <property type="project" value="UniProtKB-KW"/>
</dbReference>
<dbReference type="Gene3D" id="1.10.1740.10">
    <property type="match status" value="1"/>
</dbReference>
<evidence type="ECO:0000256" key="5">
    <source>
        <dbReference type="SAM" id="MobiDB-lite"/>
    </source>
</evidence>
<feature type="domain" description="RNA polymerase sigma-70 region 2" evidence="6">
    <location>
        <begin position="25"/>
        <end position="92"/>
    </location>
</feature>
<evidence type="ECO:0000259" key="6">
    <source>
        <dbReference type="Pfam" id="PF04542"/>
    </source>
</evidence>
<dbReference type="InterPro" id="IPR013325">
    <property type="entry name" value="RNA_pol_sigma_r2"/>
</dbReference>
<evidence type="ECO:0000313" key="9">
    <source>
        <dbReference type="Proteomes" id="UP000185109"/>
    </source>
</evidence>
<evidence type="ECO:0000259" key="7">
    <source>
        <dbReference type="Pfam" id="PF08281"/>
    </source>
</evidence>
<dbReference type="PANTHER" id="PTHR43133">
    <property type="entry name" value="RNA POLYMERASE ECF-TYPE SIGMA FACTO"/>
    <property type="match status" value="1"/>
</dbReference>
<sequence length="180" mass="20006">MSKTDGPAQLVGRISRADRKAFADLYKETSPKIFSICLSILNDRIDAEEALQEVYAKVWQGAGAFVASRGTPSSFLAAIARNQAIDKMRARKPVAGELNSGYDLPDPGPDPEKQAVMSDEGRRIDTCMEELEADRAQAVKKAHVEGLSHQELADQFGVPLNTMRTWLRRSLLKLRECMER</sequence>
<dbReference type="GO" id="GO:0006352">
    <property type="term" value="P:DNA-templated transcription initiation"/>
    <property type="evidence" value="ECO:0007669"/>
    <property type="project" value="InterPro"/>
</dbReference>
<feature type="domain" description="RNA polymerase sigma factor 70 region 4 type 2" evidence="7">
    <location>
        <begin position="122"/>
        <end position="174"/>
    </location>
</feature>
<protein>
    <submittedName>
        <fullName evidence="8">RNA polymerase sigma-70 factor SigK-like protein</fullName>
    </submittedName>
</protein>
<dbReference type="RefSeq" id="WP_074063032.1">
    <property type="nucleotide sequence ID" value="NZ_CP017241.1"/>
</dbReference>
<comment type="similarity">
    <text evidence="1">Belongs to the sigma-70 factor family. ECF subfamily.</text>
</comment>
<dbReference type="InterPro" id="IPR036388">
    <property type="entry name" value="WH-like_DNA-bd_sf"/>
</dbReference>
<dbReference type="SUPFAM" id="SSF88659">
    <property type="entry name" value="Sigma3 and sigma4 domains of RNA polymerase sigma factors"/>
    <property type="match status" value="1"/>
</dbReference>
<evidence type="ECO:0000313" key="8">
    <source>
        <dbReference type="EMBL" id="APO73312.1"/>
    </source>
</evidence>
<evidence type="ECO:0000256" key="4">
    <source>
        <dbReference type="ARBA" id="ARBA00023163"/>
    </source>
</evidence>
<evidence type="ECO:0000256" key="3">
    <source>
        <dbReference type="ARBA" id="ARBA00023082"/>
    </source>
</evidence>
<evidence type="ECO:0000256" key="1">
    <source>
        <dbReference type="ARBA" id="ARBA00010641"/>
    </source>
</evidence>
<keyword evidence="4" id="KW-0804">Transcription</keyword>
<evidence type="ECO:0000256" key="2">
    <source>
        <dbReference type="ARBA" id="ARBA00023015"/>
    </source>
</evidence>
<gene>
    <name evidence="8" type="ORF">AM571_CH00461</name>
</gene>
<dbReference type="NCBIfam" id="TIGR02937">
    <property type="entry name" value="sigma70-ECF"/>
    <property type="match status" value="1"/>
</dbReference>
<dbReference type="EMBL" id="CP017241">
    <property type="protein sequence ID" value="APO73312.1"/>
    <property type="molecule type" value="Genomic_DNA"/>
</dbReference>
<keyword evidence="3" id="KW-0731">Sigma factor</keyword>
<dbReference type="GO" id="GO:0003677">
    <property type="term" value="F:DNA binding"/>
    <property type="evidence" value="ECO:0007669"/>
    <property type="project" value="InterPro"/>
</dbReference>
<accession>A0A1L5NZI6</accession>
<dbReference type="AlphaFoldDB" id="A0A1L5NZI6"/>
<dbReference type="InterPro" id="IPR013324">
    <property type="entry name" value="RNA_pol_sigma_r3/r4-like"/>
</dbReference>
<proteinExistence type="inferred from homology"/>
<dbReference type="InterPro" id="IPR007627">
    <property type="entry name" value="RNA_pol_sigma70_r2"/>
</dbReference>
<name>A0A1L5NZI6_RHIET</name>
<dbReference type="Gene3D" id="1.10.10.10">
    <property type="entry name" value="Winged helix-like DNA-binding domain superfamily/Winged helix DNA-binding domain"/>
    <property type="match status" value="1"/>
</dbReference>
<dbReference type="Proteomes" id="UP000185109">
    <property type="component" value="Chromosome"/>
</dbReference>
<keyword evidence="2" id="KW-0805">Transcription regulation</keyword>
<dbReference type="CDD" id="cd06171">
    <property type="entry name" value="Sigma70_r4"/>
    <property type="match status" value="1"/>
</dbReference>
<dbReference type="SUPFAM" id="SSF88946">
    <property type="entry name" value="Sigma2 domain of RNA polymerase sigma factors"/>
    <property type="match status" value="1"/>
</dbReference>
<dbReference type="Pfam" id="PF08281">
    <property type="entry name" value="Sigma70_r4_2"/>
    <property type="match status" value="1"/>
</dbReference>
<dbReference type="InterPro" id="IPR039425">
    <property type="entry name" value="RNA_pol_sigma-70-like"/>
</dbReference>
<dbReference type="InterPro" id="IPR014284">
    <property type="entry name" value="RNA_pol_sigma-70_dom"/>
</dbReference>
<reference evidence="8 9" key="1">
    <citation type="submission" date="2016-09" db="EMBL/GenBank/DDBJ databases">
        <title>The complete genome sequences of Rhizobium gallicum, symbiovars gallicum and phaseoli, symbionts associated to common bean (Phaseolus vulgaris).</title>
        <authorList>
            <person name="Bustos P."/>
            <person name="Santamaria R.I."/>
            <person name="Perez-Carrascal O.M."/>
            <person name="Juarez S."/>
            <person name="Lozano L."/>
            <person name="Martinez-Flores I."/>
            <person name="Martinez-Romero E."/>
            <person name="Cevallos M."/>
            <person name="Romero D."/>
            <person name="Davila G."/>
            <person name="Gonzalez V."/>
        </authorList>
    </citation>
    <scope>NUCLEOTIDE SEQUENCE [LARGE SCALE GENOMIC DNA]</scope>
    <source>
        <strain evidence="8 9">8C-3</strain>
    </source>
</reference>
<dbReference type="InterPro" id="IPR013249">
    <property type="entry name" value="RNA_pol_sigma70_r4_t2"/>
</dbReference>